<keyword evidence="2" id="KW-1185">Reference proteome</keyword>
<dbReference type="EMBL" id="FOBF01000048">
    <property type="protein sequence ID" value="SEN87175.1"/>
    <property type="molecule type" value="Genomic_DNA"/>
</dbReference>
<evidence type="ECO:0000313" key="2">
    <source>
        <dbReference type="Proteomes" id="UP000198953"/>
    </source>
</evidence>
<proteinExistence type="predicted"/>
<reference evidence="1 2" key="1">
    <citation type="submission" date="2016-10" db="EMBL/GenBank/DDBJ databases">
        <authorList>
            <person name="de Groot N.N."/>
        </authorList>
    </citation>
    <scope>NUCLEOTIDE SEQUENCE [LARGE SCALE GENOMIC DNA]</scope>
    <source>
        <strain evidence="1 2">DSM 43357</strain>
    </source>
</reference>
<dbReference type="SUPFAM" id="SSF48452">
    <property type="entry name" value="TPR-like"/>
    <property type="match status" value="1"/>
</dbReference>
<organism evidence="1 2">
    <name type="scientific">Nonomuraea pusilla</name>
    <dbReference type="NCBI Taxonomy" id="46177"/>
    <lineage>
        <taxon>Bacteria</taxon>
        <taxon>Bacillati</taxon>
        <taxon>Actinomycetota</taxon>
        <taxon>Actinomycetes</taxon>
        <taxon>Streptosporangiales</taxon>
        <taxon>Streptosporangiaceae</taxon>
        <taxon>Nonomuraea</taxon>
    </lineage>
</organism>
<protein>
    <recommendedName>
        <fullName evidence="3">Twin-arginine translocation pathway signal</fullName>
    </recommendedName>
</protein>
<dbReference type="InterPro" id="IPR011990">
    <property type="entry name" value="TPR-like_helical_dom_sf"/>
</dbReference>
<evidence type="ECO:0008006" key="3">
    <source>
        <dbReference type="Google" id="ProtNLM"/>
    </source>
</evidence>
<sequence length="366" mass="38428">MLARAYGTTRETLGLAPRCVCGRACRGYGQPEGWTPLLVQGVDMTSASGLPAVRESLRLAILDAPRGGPVVVELAEAAVEHYALNYSRHAPAHLFDEVHSSRALLAEALGSPADDGTGRDLRRAAGWMSGLLGNLAFHLADHSGARAHLAVAASLGEHTGDARLVAWALGAQSMLARSRRRLDAALSYAQAGAERAPSPIVRAQLLGWAVLPSLAMLGRLSEAERALGEAASLMDAAEEEPGRFGFDAAELALHEAEAWLALGRTDRAVIRAEASVAACVPYTPGWAAATLTLARAEALGQPGDSAARALDVLECIPAARLRSTSRDRLKVLVGALGDADIATVRDLHERARTLPPPIDIHGRSTA</sequence>
<name>A0A1H8K2W3_9ACTN</name>
<dbReference type="AlphaFoldDB" id="A0A1H8K2W3"/>
<dbReference type="Proteomes" id="UP000198953">
    <property type="component" value="Unassembled WGS sequence"/>
</dbReference>
<dbReference type="STRING" id="46177.SAMN05660976_08508"/>
<evidence type="ECO:0000313" key="1">
    <source>
        <dbReference type="EMBL" id="SEN87175.1"/>
    </source>
</evidence>
<gene>
    <name evidence="1" type="ORF">SAMN05660976_08508</name>
</gene>
<accession>A0A1H8K2W3</accession>